<feature type="region of interest" description="Disordered" evidence="1">
    <location>
        <begin position="31"/>
        <end position="77"/>
    </location>
</feature>
<evidence type="ECO:0000256" key="1">
    <source>
        <dbReference type="SAM" id="MobiDB-lite"/>
    </source>
</evidence>
<proteinExistence type="predicted"/>
<sequence length="101" mass="11017">MMRIASSMRWWGSRRAGRDSLVLTAKGRRVRGRSSETAVAAGGSASEASRDDGDERGARGAMRGRPAGASRRRSRERSLEGEAMAMALCMMVSWLVALRRC</sequence>
<feature type="compositionally biased region" description="Low complexity" evidence="1">
    <location>
        <begin position="35"/>
        <end position="47"/>
    </location>
</feature>
<comment type="caution">
    <text evidence="2">The sequence shown here is derived from an EMBL/GenBank/DDBJ whole genome shotgun (WGS) entry which is preliminary data.</text>
</comment>
<organism evidence="2 3">
    <name type="scientific">Roseateles chitinivorans</name>
    <dbReference type="NCBI Taxonomy" id="2917965"/>
    <lineage>
        <taxon>Bacteria</taxon>
        <taxon>Pseudomonadati</taxon>
        <taxon>Pseudomonadota</taxon>
        <taxon>Betaproteobacteria</taxon>
        <taxon>Burkholderiales</taxon>
        <taxon>Sphaerotilaceae</taxon>
        <taxon>Roseateles</taxon>
    </lineage>
</organism>
<feature type="compositionally biased region" description="Low complexity" evidence="1">
    <location>
        <begin position="59"/>
        <end position="69"/>
    </location>
</feature>
<keyword evidence="3" id="KW-1185">Reference proteome</keyword>
<gene>
    <name evidence="2" type="ORF">CS062_14735</name>
</gene>
<protein>
    <submittedName>
        <fullName evidence="2">Uncharacterized protein</fullName>
    </submittedName>
</protein>
<dbReference type="AlphaFoldDB" id="A0A2G9C7P0"/>
<accession>A0A2G9C7P0</accession>
<feature type="compositionally biased region" description="Basic and acidic residues" evidence="1">
    <location>
        <begin position="48"/>
        <end position="58"/>
    </location>
</feature>
<dbReference type="Proteomes" id="UP000231501">
    <property type="component" value="Unassembled WGS sequence"/>
</dbReference>
<evidence type="ECO:0000313" key="3">
    <source>
        <dbReference type="Proteomes" id="UP000231501"/>
    </source>
</evidence>
<evidence type="ECO:0000313" key="2">
    <source>
        <dbReference type="EMBL" id="PIM52407.1"/>
    </source>
</evidence>
<dbReference type="EMBL" id="PEOG01000038">
    <property type="protein sequence ID" value="PIM52407.1"/>
    <property type="molecule type" value="Genomic_DNA"/>
</dbReference>
<reference evidence="2 3" key="1">
    <citation type="submission" date="2017-11" db="EMBL/GenBank/DDBJ databases">
        <title>Draft genome sequence of Mitsuaria sp. HWN-4.</title>
        <authorList>
            <person name="Gundlapally S.R."/>
        </authorList>
    </citation>
    <scope>NUCLEOTIDE SEQUENCE [LARGE SCALE GENOMIC DNA]</scope>
    <source>
        <strain evidence="2 3">HWN-4</strain>
    </source>
</reference>
<name>A0A2G9C7P0_9BURK</name>